<dbReference type="Gene3D" id="1.20.140.160">
    <property type="match status" value="1"/>
</dbReference>
<dbReference type="PROSITE" id="PS00716">
    <property type="entry name" value="SIGMA70_2"/>
    <property type="match status" value="1"/>
</dbReference>
<dbReference type="Pfam" id="PF04539">
    <property type="entry name" value="Sigma70_r3"/>
    <property type="match status" value="1"/>
</dbReference>
<dbReference type="NCBIfam" id="TIGR02479">
    <property type="entry name" value="FliA_WhiG"/>
    <property type="match status" value="1"/>
</dbReference>
<evidence type="ECO:0000313" key="7">
    <source>
        <dbReference type="EMBL" id="NOT34308.1"/>
    </source>
</evidence>
<dbReference type="AlphaFoldDB" id="A0A849SEZ7"/>
<evidence type="ECO:0000256" key="1">
    <source>
        <dbReference type="ARBA" id="ARBA00023015"/>
    </source>
</evidence>
<comment type="caution">
    <text evidence="7">The sequence shown here is derived from an EMBL/GenBank/DDBJ whole genome shotgun (WGS) entry which is preliminary data.</text>
</comment>
<accession>A0A849SEZ7</accession>
<dbReference type="GO" id="GO:0016987">
    <property type="term" value="F:sigma factor activity"/>
    <property type="evidence" value="ECO:0007669"/>
    <property type="project" value="UniProtKB-KW"/>
</dbReference>
<dbReference type="InterPro" id="IPR000943">
    <property type="entry name" value="RNA_pol_sigma70"/>
</dbReference>
<dbReference type="PRINTS" id="PR00046">
    <property type="entry name" value="SIGMA70FCT"/>
</dbReference>
<dbReference type="GO" id="GO:0006352">
    <property type="term" value="P:DNA-templated transcription initiation"/>
    <property type="evidence" value="ECO:0007669"/>
    <property type="project" value="InterPro"/>
</dbReference>
<dbReference type="InterPro" id="IPR013325">
    <property type="entry name" value="RNA_pol_sigma_r2"/>
</dbReference>
<proteinExistence type="predicted"/>
<evidence type="ECO:0000256" key="5">
    <source>
        <dbReference type="SAM" id="MobiDB-lite"/>
    </source>
</evidence>
<dbReference type="PANTHER" id="PTHR30385:SF7">
    <property type="entry name" value="RNA POLYMERASE SIGMA FACTOR FLIA"/>
    <property type="match status" value="1"/>
</dbReference>
<feature type="domain" description="RNA polymerase sigma-70" evidence="6">
    <location>
        <begin position="269"/>
        <end position="295"/>
    </location>
</feature>
<organism evidence="7 8">
    <name type="scientific">Eiseniibacteriota bacterium</name>
    <dbReference type="NCBI Taxonomy" id="2212470"/>
    <lineage>
        <taxon>Bacteria</taxon>
        <taxon>Candidatus Eiseniibacteriota</taxon>
    </lineage>
</organism>
<dbReference type="InterPro" id="IPR007624">
    <property type="entry name" value="RNA_pol_sigma70_r3"/>
</dbReference>
<keyword evidence="3" id="KW-0238">DNA-binding</keyword>
<sequence>MPRVAVPTARRTATRKPATSTRSKSAPRASTVARSTTLTRTQAPVRATVTPITAAARRPGSPRTIPAAVTYSKDELLQRFAPLVRHVVERIATTLPRNVDHEDLYSAGVLGLLDAHAKFDAHKGVKFETYAVWRIKGAVLDQLRALDWASRSMRRKARNLDGVTRKLDQKLGRAASDEEVAKEMRLSRADYFRLLDQVRGAVLVSLDETRSSEDQEPTTLADHLADPTIVDIEQRLADEESKLLLLRTLDHLPEQERLVVALYYYEHMTLKEIGRTLGISESRVSQVHTRAMSRLRLRLGNSLAEAA</sequence>
<evidence type="ECO:0000256" key="2">
    <source>
        <dbReference type="ARBA" id="ARBA00023082"/>
    </source>
</evidence>
<dbReference type="Gene3D" id="1.10.1740.10">
    <property type="match status" value="1"/>
</dbReference>
<feature type="compositionally biased region" description="Low complexity" evidence="5">
    <location>
        <begin position="1"/>
        <end position="23"/>
    </location>
</feature>
<dbReference type="InterPro" id="IPR014284">
    <property type="entry name" value="RNA_pol_sigma-70_dom"/>
</dbReference>
<dbReference type="SUPFAM" id="SSF88946">
    <property type="entry name" value="Sigma2 domain of RNA polymerase sigma factors"/>
    <property type="match status" value="1"/>
</dbReference>
<keyword evidence="4" id="KW-0804">Transcription</keyword>
<dbReference type="NCBIfam" id="NF005413">
    <property type="entry name" value="PRK06986.1"/>
    <property type="match status" value="1"/>
</dbReference>
<dbReference type="Pfam" id="PF04542">
    <property type="entry name" value="Sigma70_r2"/>
    <property type="match status" value="1"/>
</dbReference>
<feature type="region of interest" description="Disordered" evidence="5">
    <location>
        <begin position="1"/>
        <end position="38"/>
    </location>
</feature>
<name>A0A849SEZ7_UNCEI</name>
<dbReference type="InterPro" id="IPR007630">
    <property type="entry name" value="RNA_pol_sigma70_r4"/>
</dbReference>
<evidence type="ECO:0000256" key="4">
    <source>
        <dbReference type="ARBA" id="ARBA00023163"/>
    </source>
</evidence>
<keyword evidence="1" id="KW-0805">Transcription regulation</keyword>
<dbReference type="Proteomes" id="UP000580839">
    <property type="component" value="Unassembled WGS sequence"/>
</dbReference>
<keyword evidence="2" id="KW-0731">Sigma factor</keyword>
<evidence type="ECO:0000256" key="3">
    <source>
        <dbReference type="ARBA" id="ARBA00023125"/>
    </source>
</evidence>
<dbReference type="InterPro" id="IPR007627">
    <property type="entry name" value="RNA_pol_sigma70_r2"/>
</dbReference>
<gene>
    <name evidence="7" type="ORF">HOP12_09085</name>
</gene>
<dbReference type="Pfam" id="PF04545">
    <property type="entry name" value="Sigma70_r4"/>
    <property type="match status" value="1"/>
</dbReference>
<reference evidence="7 8" key="1">
    <citation type="submission" date="2020-04" db="EMBL/GenBank/DDBJ databases">
        <title>Metagenomic profiling of ammonia- and methane-oxidizing microorganisms in a Dutch drinking water treatment plant.</title>
        <authorList>
            <person name="Poghosyan L."/>
            <person name="Leucker S."/>
        </authorList>
    </citation>
    <scope>NUCLEOTIDE SEQUENCE [LARGE SCALE GENOMIC DNA]</scope>
    <source>
        <strain evidence="7">S-RSF-IL-03</strain>
    </source>
</reference>
<dbReference type="GO" id="GO:0003677">
    <property type="term" value="F:DNA binding"/>
    <property type="evidence" value="ECO:0007669"/>
    <property type="project" value="UniProtKB-KW"/>
</dbReference>
<protein>
    <submittedName>
        <fullName evidence="7">FliA/WhiG family RNA polymerase sigma factor</fullName>
    </submittedName>
</protein>
<dbReference type="EMBL" id="JABFRW010000108">
    <property type="protein sequence ID" value="NOT34308.1"/>
    <property type="molecule type" value="Genomic_DNA"/>
</dbReference>
<dbReference type="PANTHER" id="PTHR30385">
    <property type="entry name" value="SIGMA FACTOR F FLAGELLAR"/>
    <property type="match status" value="1"/>
</dbReference>
<dbReference type="InterPro" id="IPR012845">
    <property type="entry name" value="RNA_pol_sigma_FliA_WhiG"/>
</dbReference>
<dbReference type="CDD" id="cd06171">
    <property type="entry name" value="Sigma70_r4"/>
    <property type="match status" value="1"/>
</dbReference>
<dbReference type="InterPro" id="IPR013324">
    <property type="entry name" value="RNA_pol_sigma_r3/r4-like"/>
</dbReference>
<evidence type="ECO:0000259" key="6">
    <source>
        <dbReference type="PROSITE" id="PS00716"/>
    </source>
</evidence>
<dbReference type="GO" id="GO:0003899">
    <property type="term" value="F:DNA-directed RNA polymerase activity"/>
    <property type="evidence" value="ECO:0007669"/>
    <property type="project" value="InterPro"/>
</dbReference>
<dbReference type="NCBIfam" id="TIGR02937">
    <property type="entry name" value="sigma70-ECF"/>
    <property type="match status" value="1"/>
</dbReference>
<evidence type="ECO:0000313" key="8">
    <source>
        <dbReference type="Proteomes" id="UP000580839"/>
    </source>
</evidence>
<dbReference type="SUPFAM" id="SSF88659">
    <property type="entry name" value="Sigma3 and sigma4 domains of RNA polymerase sigma factors"/>
    <property type="match status" value="2"/>
</dbReference>